<feature type="domain" description="RRM" evidence="3">
    <location>
        <begin position="54"/>
        <end position="86"/>
    </location>
</feature>
<gene>
    <name evidence="4" type="ORF">TBIB3V08_LOCUS441</name>
</gene>
<proteinExistence type="predicted"/>
<evidence type="ECO:0000259" key="3">
    <source>
        <dbReference type="Pfam" id="PF00076"/>
    </source>
</evidence>
<dbReference type="Pfam" id="PF00076">
    <property type="entry name" value="RRM_1"/>
    <property type="match status" value="1"/>
</dbReference>
<evidence type="ECO:0000313" key="4">
    <source>
        <dbReference type="EMBL" id="CAD7437839.1"/>
    </source>
</evidence>
<name>A0A7R9HW65_9NEOP</name>
<keyword evidence="1" id="KW-0694">RNA-binding</keyword>
<dbReference type="InterPro" id="IPR000504">
    <property type="entry name" value="RRM_dom"/>
</dbReference>
<reference evidence="4" key="1">
    <citation type="submission" date="2020-11" db="EMBL/GenBank/DDBJ databases">
        <authorList>
            <person name="Tran Van P."/>
        </authorList>
    </citation>
    <scope>NUCLEOTIDE SEQUENCE</scope>
</reference>
<feature type="region of interest" description="Disordered" evidence="2">
    <location>
        <begin position="202"/>
        <end position="234"/>
    </location>
</feature>
<dbReference type="InterPro" id="IPR035979">
    <property type="entry name" value="RBD_domain_sf"/>
</dbReference>
<evidence type="ECO:0000256" key="2">
    <source>
        <dbReference type="SAM" id="MobiDB-lite"/>
    </source>
</evidence>
<feature type="compositionally biased region" description="Polar residues" evidence="2">
    <location>
        <begin position="213"/>
        <end position="230"/>
    </location>
</feature>
<sequence>MFRGIYSQQKPGKVGEYLDFRENKDMSRNLIKSKEKIKEPEPQKHYSEEPELELYVGNLDDTVSEELVCALFSQIGSVKGCKIIRELRCLVVLFLERGEAMLECSQYPSSRPSPYPAHPHVFVYTYSSVLLTDVDIFAKFSTITSRLMIEHLVMKRTIRHKFRKGLSQVWQKPWTIYKNSGIFLKVLPIKLNKNNCLDVSESSSEVAEDSGSNPVDTTNSESSLAHSSNEPRAHATLTGISENIRGRVRMETLAIWAGDHKPLRVYIGEKGKVSKFGRNLNPWENRPSTE</sequence>
<dbReference type="InterPro" id="IPR012677">
    <property type="entry name" value="Nucleotide-bd_a/b_plait_sf"/>
</dbReference>
<evidence type="ECO:0000256" key="1">
    <source>
        <dbReference type="ARBA" id="ARBA00022884"/>
    </source>
</evidence>
<dbReference type="AlphaFoldDB" id="A0A7R9HW65"/>
<protein>
    <recommendedName>
        <fullName evidence="3">RRM domain-containing protein</fullName>
    </recommendedName>
</protein>
<organism evidence="4">
    <name type="scientific">Timema bartmani</name>
    <dbReference type="NCBI Taxonomy" id="61472"/>
    <lineage>
        <taxon>Eukaryota</taxon>
        <taxon>Metazoa</taxon>
        <taxon>Ecdysozoa</taxon>
        <taxon>Arthropoda</taxon>
        <taxon>Hexapoda</taxon>
        <taxon>Insecta</taxon>
        <taxon>Pterygota</taxon>
        <taxon>Neoptera</taxon>
        <taxon>Polyneoptera</taxon>
        <taxon>Phasmatodea</taxon>
        <taxon>Timematodea</taxon>
        <taxon>Timematoidea</taxon>
        <taxon>Timematidae</taxon>
        <taxon>Timema</taxon>
    </lineage>
</organism>
<accession>A0A7R9HW65</accession>
<dbReference type="EMBL" id="OD564328">
    <property type="protein sequence ID" value="CAD7437839.1"/>
    <property type="molecule type" value="Genomic_DNA"/>
</dbReference>
<dbReference type="SUPFAM" id="SSF54928">
    <property type="entry name" value="RNA-binding domain, RBD"/>
    <property type="match status" value="1"/>
</dbReference>
<dbReference type="Gene3D" id="3.30.70.330">
    <property type="match status" value="1"/>
</dbReference>
<feature type="compositionally biased region" description="Low complexity" evidence="2">
    <location>
        <begin position="202"/>
        <end position="212"/>
    </location>
</feature>
<dbReference type="GO" id="GO:0003723">
    <property type="term" value="F:RNA binding"/>
    <property type="evidence" value="ECO:0007669"/>
    <property type="project" value="UniProtKB-KW"/>
</dbReference>